<dbReference type="Gene3D" id="3.30.750.24">
    <property type="entry name" value="STAS domain"/>
    <property type="match status" value="1"/>
</dbReference>
<dbReference type="eggNOG" id="COG1366">
    <property type="taxonomic scope" value="Bacteria"/>
</dbReference>
<feature type="domain" description="STAS" evidence="3">
    <location>
        <begin position="20"/>
        <end position="121"/>
    </location>
</feature>
<protein>
    <recommendedName>
        <fullName evidence="2">Anti-sigma factor antagonist</fullName>
    </recommendedName>
</protein>
<evidence type="ECO:0000313" key="4">
    <source>
        <dbReference type="EMBL" id="SDM42193.1"/>
    </source>
</evidence>
<dbReference type="Pfam" id="PF01740">
    <property type="entry name" value="STAS"/>
    <property type="match status" value="1"/>
</dbReference>
<proteinExistence type="inferred from homology"/>
<dbReference type="CDD" id="cd07043">
    <property type="entry name" value="STAS_anti-anti-sigma_factors"/>
    <property type="match status" value="1"/>
</dbReference>
<evidence type="ECO:0000256" key="1">
    <source>
        <dbReference type="ARBA" id="ARBA00009013"/>
    </source>
</evidence>
<dbReference type="PROSITE" id="PS50801">
    <property type="entry name" value="STAS"/>
    <property type="match status" value="1"/>
</dbReference>
<dbReference type="RefSeq" id="WP_162184943.1">
    <property type="nucleotide sequence ID" value="NZ_JOEF01000041.1"/>
</dbReference>
<name>A0A1G9T399_ALLAB</name>
<keyword evidence="5" id="KW-1185">Reference proteome</keyword>
<comment type="similarity">
    <text evidence="1 2">Belongs to the anti-sigma-factor antagonist family.</text>
</comment>
<dbReference type="InterPro" id="IPR002645">
    <property type="entry name" value="STAS_dom"/>
</dbReference>
<dbReference type="PANTHER" id="PTHR33495:SF2">
    <property type="entry name" value="ANTI-SIGMA FACTOR ANTAGONIST TM_1081-RELATED"/>
    <property type="match status" value="1"/>
</dbReference>
<dbReference type="STRING" id="211114.SAMN04489726_1538"/>
<dbReference type="EMBL" id="LT629701">
    <property type="protein sequence ID" value="SDM42193.1"/>
    <property type="molecule type" value="Genomic_DNA"/>
</dbReference>
<dbReference type="PANTHER" id="PTHR33495">
    <property type="entry name" value="ANTI-SIGMA FACTOR ANTAGONIST TM_1081-RELATED-RELATED"/>
    <property type="match status" value="1"/>
</dbReference>
<dbReference type="SUPFAM" id="SSF52091">
    <property type="entry name" value="SpoIIaa-like"/>
    <property type="match status" value="1"/>
</dbReference>
<gene>
    <name evidence="4" type="ORF">SAMN04489726_1538</name>
</gene>
<dbReference type="Proteomes" id="UP000183376">
    <property type="component" value="Chromosome I"/>
</dbReference>
<evidence type="ECO:0000256" key="2">
    <source>
        <dbReference type="RuleBase" id="RU003749"/>
    </source>
</evidence>
<accession>A0A1G9T399</accession>
<dbReference type="AlphaFoldDB" id="A0A1G9T399"/>
<organism evidence="4 5">
    <name type="scientific">Allokutzneria albata</name>
    <name type="common">Kibdelosporangium albatum</name>
    <dbReference type="NCBI Taxonomy" id="211114"/>
    <lineage>
        <taxon>Bacteria</taxon>
        <taxon>Bacillati</taxon>
        <taxon>Actinomycetota</taxon>
        <taxon>Actinomycetes</taxon>
        <taxon>Pseudonocardiales</taxon>
        <taxon>Pseudonocardiaceae</taxon>
        <taxon>Allokutzneria</taxon>
    </lineage>
</organism>
<reference evidence="4 5" key="1">
    <citation type="submission" date="2016-10" db="EMBL/GenBank/DDBJ databases">
        <authorList>
            <person name="de Groot N.N."/>
        </authorList>
    </citation>
    <scope>NUCLEOTIDE SEQUENCE [LARGE SCALE GENOMIC DNA]</scope>
    <source>
        <strain evidence="4 5">DSM 44149</strain>
    </source>
</reference>
<dbReference type="InterPro" id="IPR003658">
    <property type="entry name" value="Anti-sigma_ant"/>
</dbReference>
<evidence type="ECO:0000313" key="5">
    <source>
        <dbReference type="Proteomes" id="UP000183376"/>
    </source>
</evidence>
<dbReference type="InterPro" id="IPR036513">
    <property type="entry name" value="STAS_dom_sf"/>
</dbReference>
<dbReference type="GO" id="GO:0043856">
    <property type="term" value="F:anti-sigma factor antagonist activity"/>
    <property type="evidence" value="ECO:0007669"/>
    <property type="project" value="InterPro"/>
</dbReference>
<sequence>MSVFVHPPRSCGIRFAIRQPNLVLVHVRGELDLATAPDLESRLVTTVVAQRRGVLVVDLARLDFLGVAGINALLKVRCQAERRNVEFRLVAATRTVLLPLELLDLGRAFSLHPTVDTAMPR</sequence>
<dbReference type="NCBIfam" id="TIGR00377">
    <property type="entry name" value="ant_ant_sig"/>
    <property type="match status" value="1"/>
</dbReference>
<evidence type="ECO:0000259" key="3">
    <source>
        <dbReference type="PROSITE" id="PS50801"/>
    </source>
</evidence>